<dbReference type="EnsemblPlants" id="OB12G15390.1">
    <property type="protein sequence ID" value="OB12G15390.1"/>
    <property type="gene ID" value="OB12G15390"/>
</dbReference>
<protein>
    <recommendedName>
        <fullName evidence="9">XS domain-containing protein</fullName>
    </recommendedName>
</protein>
<dbReference type="PANTHER" id="PTHR46602">
    <property type="entry name" value="PROTEIN SUPPRESSOR OF GENE SILENCING 3"/>
    <property type="match status" value="1"/>
</dbReference>
<evidence type="ECO:0000313" key="8">
    <source>
        <dbReference type="Proteomes" id="UP000006038"/>
    </source>
</evidence>
<dbReference type="AlphaFoldDB" id="J3NC31"/>
<keyword evidence="1 4" id="KW-0175">Coiled coil</keyword>
<dbReference type="eggNOG" id="ENOG502QPU5">
    <property type="taxonomic scope" value="Eukaryota"/>
</dbReference>
<organism evidence="7">
    <name type="scientific">Oryza brachyantha</name>
    <name type="common">malo sina</name>
    <dbReference type="NCBI Taxonomy" id="4533"/>
    <lineage>
        <taxon>Eukaryota</taxon>
        <taxon>Viridiplantae</taxon>
        <taxon>Streptophyta</taxon>
        <taxon>Embryophyta</taxon>
        <taxon>Tracheophyta</taxon>
        <taxon>Spermatophyta</taxon>
        <taxon>Magnoliopsida</taxon>
        <taxon>Liliopsida</taxon>
        <taxon>Poales</taxon>
        <taxon>Poaceae</taxon>
        <taxon>BOP clade</taxon>
        <taxon>Oryzoideae</taxon>
        <taxon>Oryzeae</taxon>
        <taxon>Oryzinae</taxon>
        <taxon>Oryza</taxon>
    </lineage>
</organism>
<dbReference type="Proteomes" id="UP000006038">
    <property type="component" value="Chromosome 12"/>
</dbReference>
<evidence type="ECO:0008006" key="9">
    <source>
        <dbReference type="Google" id="ProtNLM"/>
    </source>
</evidence>
<evidence type="ECO:0000313" key="7">
    <source>
        <dbReference type="EnsemblPlants" id="OB12G15390.1"/>
    </source>
</evidence>
<evidence type="ECO:0000259" key="6">
    <source>
        <dbReference type="Pfam" id="PF03470"/>
    </source>
</evidence>
<keyword evidence="8" id="KW-1185">Reference proteome</keyword>
<dbReference type="PANTHER" id="PTHR46602:SF1">
    <property type="entry name" value="PROTEIN SUPPRESSOR OF GENE SILENCING 3"/>
    <property type="match status" value="1"/>
</dbReference>
<name>J3NC31_ORYBR</name>
<feature type="coiled-coil region" evidence="4">
    <location>
        <begin position="293"/>
        <end position="320"/>
    </location>
</feature>
<dbReference type="Gramene" id="OB12G15390.1">
    <property type="protein sequence ID" value="OB12G15390.1"/>
    <property type="gene ID" value="OB12G15390"/>
</dbReference>
<evidence type="ECO:0000256" key="2">
    <source>
        <dbReference type="ARBA" id="ARBA00023158"/>
    </source>
</evidence>
<proteinExistence type="inferred from homology"/>
<dbReference type="GO" id="GO:0031047">
    <property type="term" value="P:regulatory ncRNA-mediated gene silencing"/>
    <property type="evidence" value="ECO:0007669"/>
    <property type="project" value="UniProtKB-KW"/>
</dbReference>
<dbReference type="Pfam" id="PF03468">
    <property type="entry name" value="XS"/>
    <property type="match status" value="1"/>
</dbReference>
<sequence>MPWHCPACKNVRDGVSWYIGLQPLMDHARARGSKKFKLHAELAGLLEEELYPRGVSVAPSGEFFGIWKGLRENTDQQIVWPPAVVVMNTRLEQDEDGKWKGMGKQELIDYFSEYAVSKAHHAYGPKGHRGMSVLIFESSAVGYTEAERLHEHFVHQRTDRHAWQKNHKVKFLPGGGGERELYGFLARKHDMENFNRHCHRKTCLKYKMRSYNEMVVTQMKQMDEDNQKLNSLKNIMVKKEQHSKLVEEKLGVVTQKRREAMEENKNVRKKSKEKHLEYKNEMKLQEQFYQDQIERIHKAAEEMEIKFEQLLQEERKKARRSEVVSGSTEDRRQRKEEIQKFIDCQVKDVEEFESERDKLIKLYEQKKVKLKLEYMAKEVALEKKLDVALTALMDKRKPDIFQSPTSGST</sequence>
<keyword evidence="2" id="KW-0943">RNA-mediated gene silencing</keyword>
<feature type="domain" description="Zinc finger-XS" evidence="6">
    <location>
        <begin position="5"/>
        <end position="43"/>
    </location>
</feature>
<dbReference type="InterPro" id="IPR044287">
    <property type="entry name" value="SGS3"/>
</dbReference>
<dbReference type="STRING" id="4533.J3NC31"/>
<reference evidence="7" key="2">
    <citation type="submission" date="2013-04" db="UniProtKB">
        <authorList>
            <consortium name="EnsemblPlants"/>
        </authorList>
    </citation>
    <scope>IDENTIFICATION</scope>
</reference>
<dbReference type="GO" id="GO:0051607">
    <property type="term" value="P:defense response to virus"/>
    <property type="evidence" value="ECO:0007669"/>
    <property type="project" value="InterPro"/>
</dbReference>
<feature type="domain" description="XS" evidence="5">
    <location>
        <begin position="75"/>
        <end position="192"/>
    </location>
</feature>
<reference evidence="7" key="1">
    <citation type="journal article" date="2013" name="Nat. Commun.">
        <title>Whole-genome sequencing of Oryza brachyantha reveals mechanisms underlying Oryza genome evolution.</title>
        <authorList>
            <person name="Chen J."/>
            <person name="Huang Q."/>
            <person name="Gao D."/>
            <person name="Wang J."/>
            <person name="Lang Y."/>
            <person name="Liu T."/>
            <person name="Li B."/>
            <person name="Bai Z."/>
            <person name="Luis Goicoechea J."/>
            <person name="Liang C."/>
            <person name="Chen C."/>
            <person name="Zhang W."/>
            <person name="Sun S."/>
            <person name="Liao Y."/>
            <person name="Zhang X."/>
            <person name="Yang L."/>
            <person name="Song C."/>
            <person name="Wang M."/>
            <person name="Shi J."/>
            <person name="Liu G."/>
            <person name="Liu J."/>
            <person name="Zhou H."/>
            <person name="Zhou W."/>
            <person name="Yu Q."/>
            <person name="An N."/>
            <person name="Chen Y."/>
            <person name="Cai Q."/>
            <person name="Wang B."/>
            <person name="Liu B."/>
            <person name="Min J."/>
            <person name="Huang Y."/>
            <person name="Wu H."/>
            <person name="Li Z."/>
            <person name="Zhang Y."/>
            <person name="Yin Y."/>
            <person name="Song W."/>
            <person name="Jiang J."/>
            <person name="Jackson S.A."/>
            <person name="Wing R.A."/>
            <person name="Wang J."/>
            <person name="Chen M."/>
        </authorList>
    </citation>
    <scope>NUCLEOTIDE SEQUENCE [LARGE SCALE GENOMIC DNA]</scope>
    <source>
        <strain evidence="7">cv. IRGC 101232</strain>
    </source>
</reference>
<dbReference type="InterPro" id="IPR005381">
    <property type="entry name" value="Znf-XS_domain"/>
</dbReference>
<evidence type="ECO:0000256" key="4">
    <source>
        <dbReference type="SAM" id="Coils"/>
    </source>
</evidence>
<dbReference type="HOGENOM" id="CLU_020338_0_0_1"/>
<evidence type="ECO:0000259" key="5">
    <source>
        <dbReference type="Pfam" id="PF03468"/>
    </source>
</evidence>
<dbReference type="InterPro" id="IPR038588">
    <property type="entry name" value="XS_domain_sf"/>
</dbReference>
<dbReference type="InterPro" id="IPR005380">
    <property type="entry name" value="XS_domain"/>
</dbReference>
<comment type="similarity">
    <text evidence="3">Belongs to the SGS3 family.</text>
</comment>
<accession>J3NC31</accession>
<evidence type="ECO:0000256" key="1">
    <source>
        <dbReference type="ARBA" id="ARBA00023054"/>
    </source>
</evidence>
<dbReference type="OMA" id="THANTKR"/>
<dbReference type="Gene3D" id="3.30.70.2890">
    <property type="entry name" value="XS domain"/>
    <property type="match status" value="1"/>
</dbReference>
<evidence type="ECO:0000256" key="3">
    <source>
        <dbReference type="ARBA" id="ARBA00024022"/>
    </source>
</evidence>
<dbReference type="Pfam" id="PF03470">
    <property type="entry name" value="zf-XS"/>
    <property type="match status" value="1"/>
</dbReference>